<name>A0AAD9VR52_9HYME</name>
<organism evidence="1 2">
    <name type="scientific">Odynerus spinipes</name>
    <dbReference type="NCBI Taxonomy" id="1348599"/>
    <lineage>
        <taxon>Eukaryota</taxon>
        <taxon>Metazoa</taxon>
        <taxon>Ecdysozoa</taxon>
        <taxon>Arthropoda</taxon>
        <taxon>Hexapoda</taxon>
        <taxon>Insecta</taxon>
        <taxon>Pterygota</taxon>
        <taxon>Neoptera</taxon>
        <taxon>Endopterygota</taxon>
        <taxon>Hymenoptera</taxon>
        <taxon>Apocrita</taxon>
        <taxon>Aculeata</taxon>
        <taxon>Vespoidea</taxon>
        <taxon>Vespidae</taxon>
        <taxon>Eumeninae</taxon>
        <taxon>Odynerus</taxon>
    </lineage>
</organism>
<reference evidence="1" key="2">
    <citation type="journal article" date="2023" name="Commun. Biol.">
        <title>Intrasexual cuticular hydrocarbon dimorphism in a wasp sheds light on hydrocarbon biosynthesis genes in Hymenoptera.</title>
        <authorList>
            <person name="Moris V.C."/>
            <person name="Podsiadlowski L."/>
            <person name="Martin S."/>
            <person name="Oeyen J.P."/>
            <person name="Donath A."/>
            <person name="Petersen M."/>
            <person name="Wilbrandt J."/>
            <person name="Misof B."/>
            <person name="Liedtke D."/>
            <person name="Thamm M."/>
            <person name="Scheiner R."/>
            <person name="Schmitt T."/>
            <person name="Niehuis O."/>
        </authorList>
    </citation>
    <scope>NUCLEOTIDE SEQUENCE</scope>
    <source>
        <strain evidence="1">GBR_01_08_01A</strain>
    </source>
</reference>
<proteinExistence type="predicted"/>
<dbReference type="Proteomes" id="UP001258017">
    <property type="component" value="Unassembled WGS sequence"/>
</dbReference>
<gene>
    <name evidence="1" type="ORF">KPH14_001212</name>
</gene>
<evidence type="ECO:0000313" key="2">
    <source>
        <dbReference type="Proteomes" id="UP001258017"/>
    </source>
</evidence>
<comment type="caution">
    <text evidence="1">The sequence shown here is derived from an EMBL/GenBank/DDBJ whole genome shotgun (WGS) entry which is preliminary data.</text>
</comment>
<reference evidence="1" key="1">
    <citation type="submission" date="2021-08" db="EMBL/GenBank/DDBJ databases">
        <authorList>
            <person name="Misof B."/>
            <person name="Oliver O."/>
            <person name="Podsiadlowski L."/>
            <person name="Donath A."/>
            <person name="Peters R."/>
            <person name="Mayer C."/>
            <person name="Rust J."/>
            <person name="Gunkel S."/>
            <person name="Lesny P."/>
            <person name="Martin S."/>
            <person name="Oeyen J.P."/>
            <person name="Petersen M."/>
            <person name="Panagiotis P."/>
            <person name="Wilbrandt J."/>
            <person name="Tanja T."/>
        </authorList>
    </citation>
    <scope>NUCLEOTIDE SEQUENCE</scope>
    <source>
        <strain evidence="1">GBR_01_08_01A</strain>
        <tissue evidence="1">Thorax + abdomen</tissue>
    </source>
</reference>
<accession>A0AAD9VR52</accession>
<keyword evidence="2" id="KW-1185">Reference proteome</keyword>
<sequence>MNVELAAGVRAAFVMVNNDNTRKRKEDPTPTEGVGGEEHLLTMVRSFHGDVKKELDPQQSERVIFDDKKCQSDERHNWDEEIEFLGERTENWDEISTWTSWYYCIGHLWRMAS</sequence>
<dbReference type="EMBL" id="JAIFRP010000029">
    <property type="protein sequence ID" value="KAK2583953.1"/>
    <property type="molecule type" value="Genomic_DNA"/>
</dbReference>
<dbReference type="AlphaFoldDB" id="A0AAD9VR52"/>
<evidence type="ECO:0000313" key="1">
    <source>
        <dbReference type="EMBL" id="KAK2583953.1"/>
    </source>
</evidence>
<protein>
    <submittedName>
        <fullName evidence="1">Uncharacterized protein</fullName>
    </submittedName>
</protein>